<dbReference type="AlphaFoldDB" id="J3KSV8"/>
<dbReference type="VEuPathDB" id="HostDB:ENSG00000125445"/>
<accession>J3KSV8</accession>
<gene>
    <name evidence="1" type="primary">MRPS7</name>
</gene>
<organism evidence="1 2">
    <name type="scientific">Homo sapiens</name>
    <name type="common">Human</name>
    <dbReference type="NCBI Taxonomy" id="9606"/>
    <lineage>
        <taxon>Eukaryota</taxon>
        <taxon>Metazoa</taxon>
        <taxon>Chordata</taxon>
        <taxon>Craniata</taxon>
        <taxon>Vertebrata</taxon>
        <taxon>Euteleostomi</taxon>
        <taxon>Mammalia</taxon>
        <taxon>Eutheria</taxon>
        <taxon>Euarchontoglires</taxon>
        <taxon>Primates</taxon>
        <taxon>Haplorrhini</taxon>
        <taxon>Catarrhini</taxon>
        <taxon>Hominidae</taxon>
        <taxon>Homo</taxon>
    </lineage>
</organism>
<evidence type="ECO:0000313" key="1">
    <source>
        <dbReference type="Ensembl" id="ENSP00000462677.1"/>
    </source>
</evidence>
<reference evidence="1 2" key="3">
    <citation type="journal article" date="2006" name="Nature">
        <title>DNA sequence of human chromosome 17 and analysis of rearrangement in the human lineage.</title>
        <authorList>
            <person name="Zody M.C."/>
            <person name="Garber M."/>
            <person name="Adams D.J."/>
            <person name="Sharpe T."/>
            <person name="Harrow J."/>
            <person name="Lupski J.R."/>
            <person name="Nicholson C."/>
            <person name="Searle S.M."/>
            <person name="Wilming L."/>
            <person name="Young S.K."/>
            <person name="Abouelleil A."/>
            <person name="Allen N.R."/>
            <person name="Bi W."/>
            <person name="Bloom T."/>
            <person name="Borowsky M.L."/>
            <person name="Bugalter B.E."/>
            <person name="Butler J."/>
            <person name="Chang J.L."/>
            <person name="Chen C.K."/>
            <person name="Cook A."/>
            <person name="Corum B."/>
            <person name="Cuomo C.A."/>
            <person name="de Jong P.J."/>
            <person name="DeCaprio D."/>
            <person name="Dewar K."/>
            <person name="FitzGerald M."/>
            <person name="Gilbert J."/>
            <person name="Gibson R."/>
            <person name="Gnerre S."/>
            <person name="Goldstein S."/>
            <person name="Grafham D.V."/>
            <person name="Grocock R."/>
            <person name="Hafez N."/>
            <person name="Hagopian D.S."/>
            <person name="Hart E."/>
            <person name="Norman C.H."/>
            <person name="Humphray S."/>
            <person name="Jaffe D.B."/>
            <person name="Jones M."/>
            <person name="Kamal M."/>
            <person name="Khodiyar V.K."/>
            <person name="LaButti K."/>
            <person name="Laird G."/>
            <person name="Lehoczky J."/>
            <person name="Liu X."/>
            <person name="Lokyitsang T."/>
            <person name="Loveland J."/>
            <person name="Lui A."/>
            <person name="Macdonald P."/>
            <person name="Major J.E."/>
            <person name="Matthews L."/>
            <person name="Mauceli E."/>
            <person name="McCarroll S.A."/>
            <person name="Mihalev A.H."/>
            <person name="Mudge J."/>
            <person name="Nguyen C."/>
            <person name="Nicol R."/>
            <person name="O'Leary S.B."/>
            <person name="Osoegawa K."/>
            <person name="Schwartz D.C."/>
            <person name="Shaw-Smith C."/>
            <person name="Stankiewicz P."/>
            <person name="Steward C."/>
            <person name="Swarbreck D."/>
            <person name="Venkataraman V."/>
            <person name="Whittaker C.A."/>
            <person name="Yang X."/>
            <person name="Zimmer A.R."/>
            <person name="Bradley A."/>
            <person name="Hubbard T."/>
            <person name="Birren B.W."/>
            <person name="Rogers J."/>
            <person name="Lander E.S."/>
            <person name="Nusbaum C."/>
        </authorList>
    </citation>
    <scope>NUCLEOTIDE SEQUENCE [LARGE SCALE GENOMIC DNA]</scope>
</reference>
<keyword evidence="2" id="KW-1185">Reference proteome</keyword>
<sequence>RAVLQLPGFCLPPPFPPSQANSGEMEPL</sequence>
<evidence type="ECO:0000313" key="2">
    <source>
        <dbReference type="Proteomes" id="UP000005640"/>
    </source>
</evidence>
<dbReference type="OpenTargets" id="ENSG00000125445"/>
<dbReference type="UCSC" id="uc060jvu.1">
    <property type="organism name" value="human"/>
</dbReference>
<dbReference type="GeneTree" id="ENSGT00390000014620"/>
<reference evidence="1" key="5">
    <citation type="submission" date="2025-09" db="UniProtKB">
        <authorList>
            <consortium name="Ensembl"/>
        </authorList>
    </citation>
    <scope>IDENTIFICATION</scope>
</reference>
<dbReference type="Bgee" id="ENSG00000125445">
    <property type="expression patterns" value="Expressed in gastrocnemius and 202 other cell types or tissues"/>
</dbReference>
<name>J3KSV8_HUMAN</name>
<dbReference type="Ensembl" id="ENST00000583407.1">
    <property type="protein sequence ID" value="ENSP00000462677.1"/>
    <property type="gene ID" value="ENSG00000125445.12"/>
</dbReference>
<dbReference type="ChiTaRS" id="MRPS7">
    <property type="organism name" value="human"/>
</dbReference>
<dbReference type="HGNC" id="HGNC:14499">
    <property type="gene designation" value="MRPS7"/>
</dbReference>
<dbReference type="ExpressionAtlas" id="J3KSV8">
    <property type="expression patterns" value="baseline and differential"/>
</dbReference>
<dbReference type="EMBL" id="AC022211">
    <property type="status" value="NOT_ANNOTATED_CDS"/>
    <property type="molecule type" value="Genomic_DNA"/>
</dbReference>
<reference evidence="1" key="4">
    <citation type="submission" date="2025-08" db="UniProtKB">
        <authorList>
            <consortium name="Ensembl"/>
        </authorList>
    </citation>
    <scope>IDENTIFICATION</scope>
</reference>
<dbReference type="HOGENOM" id="CLU_3414217_0_0_1"/>
<reference evidence="1 2" key="2">
    <citation type="journal article" date="2004" name="Nature">
        <title>Finishing the euchromatic sequence of the human genome.</title>
        <authorList>
            <consortium name="International Human Genome Sequencing Consortium"/>
        </authorList>
    </citation>
    <scope>NUCLEOTIDE SEQUENCE [LARGE SCALE GENOMIC DNA]</scope>
</reference>
<dbReference type="Proteomes" id="UP000005640">
    <property type="component" value="Chromosome 17"/>
</dbReference>
<protein>
    <submittedName>
        <fullName evidence="1">Mitochondrial ribosomal protein S7</fullName>
    </submittedName>
</protein>
<dbReference type="Ensembl" id="ENST00000583407.1">
    <property type="protein sequence ID" value="ENSP00000462677.1"/>
    <property type="gene ID" value="ENSG00000125445.11"/>
</dbReference>
<feature type="non-terminal residue" evidence="1">
    <location>
        <position position="1"/>
    </location>
</feature>
<reference evidence="1 2" key="1">
    <citation type="journal article" date="2001" name="Nature">
        <title>Initial sequencing and analysis of the human genome.</title>
        <authorList>
            <consortium name="International Human Genome Sequencing Consortium"/>
            <person name="Lander E.S."/>
            <person name="Linton L.M."/>
            <person name="Birren B."/>
            <person name="Nusbaum C."/>
            <person name="Zody M.C."/>
            <person name="Baldwin J."/>
            <person name="Devon K."/>
            <person name="Dewar K."/>
            <person name="Doyle M."/>
            <person name="FitzHugh W."/>
            <person name="Funke R."/>
            <person name="Gage D."/>
            <person name="Harris K."/>
            <person name="Heaford A."/>
            <person name="Howland J."/>
            <person name="Kann L."/>
            <person name="Lehoczky J."/>
            <person name="LeVine R."/>
            <person name="McEwan P."/>
            <person name="McKernan K."/>
            <person name="Meldrim J."/>
            <person name="Mesirov J.P."/>
            <person name="Miranda C."/>
            <person name="Morris W."/>
            <person name="Naylor J."/>
            <person name="Raymond C."/>
            <person name="Rosetti M."/>
            <person name="Santos R."/>
            <person name="Sheridan A."/>
            <person name="Sougnez C."/>
            <person name="Stange-Thomann N."/>
            <person name="Stojanovic N."/>
            <person name="Subramanian A."/>
            <person name="Wyman D."/>
            <person name="Rogers J."/>
            <person name="Sulston J."/>
            <person name="Ainscough R."/>
            <person name="Beck S."/>
            <person name="Bentley D."/>
            <person name="Burton J."/>
            <person name="Clee C."/>
            <person name="Carter N."/>
            <person name="Coulson A."/>
            <person name="Deadman R."/>
            <person name="Deloukas P."/>
            <person name="Dunham A."/>
            <person name="Dunham I."/>
            <person name="Durbin R."/>
            <person name="French L."/>
            <person name="Grafham D."/>
            <person name="Gregory S."/>
            <person name="Hubbard T."/>
            <person name="Humphray S."/>
            <person name="Hunt A."/>
            <person name="Jones M."/>
            <person name="Lloyd C."/>
            <person name="McMurray A."/>
            <person name="Matthews L."/>
            <person name="Mercer S."/>
            <person name="Milne S."/>
            <person name="Mullikin J.C."/>
            <person name="Mungall A."/>
            <person name="Plumb R."/>
            <person name="Ross M."/>
            <person name="Shownkeen R."/>
            <person name="Sims S."/>
            <person name="Waterston R.H."/>
            <person name="Wilson R.K."/>
            <person name="Hillier L.W."/>
            <person name="McPherson J.D."/>
            <person name="Marra M.A."/>
            <person name="Mardis E.R."/>
            <person name="Fulton L.A."/>
            <person name="Chinwalla A.T."/>
            <person name="Pepin K.H."/>
            <person name="Gish W.R."/>
            <person name="Chissoe S.L."/>
            <person name="Wendl M.C."/>
            <person name="Delehaunty K.D."/>
            <person name="Miner T.L."/>
            <person name="Delehaunty A."/>
            <person name="Kramer J.B."/>
            <person name="Cook L.L."/>
            <person name="Fulton R.S."/>
            <person name="Johnson D.L."/>
            <person name="Minx P.J."/>
            <person name="Clifton S.W."/>
            <person name="Hawkins T."/>
            <person name="Branscomb E."/>
            <person name="Predki P."/>
            <person name="Richardson P."/>
            <person name="Wenning S."/>
            <person name="Slezak T."/>
            <person name="Doggett N."/>
            <person name="Cheng J.F."/>
            <person name="Olsen A."/>
            <person name="Lucas S."/>
            <person name="Elkin C."/>
            <person name="Uberbacher E."/>
            <person name="Frazier M."/>
            <person name="Gibbs R.A."/>
            <person name="Muzny D.M."/>
            <person name="Scherer S.E."/>
            <person name="Bouck J.B."/>
            <person name="Sodergren E.J."/>
            <person name="Worley K.C."/>
            <person name="Rives C.M."/>
            <person name="Gorrell J.H."/>
            <person name="Metzker M.L."/>
            <person name="Naylor S.L."/>
            <person name="Kucherlapati R.S."/>
            <person name="Nelson D.L."/>
            <person name="Weinstock G.M."/>
            <person name="Sakaki Y."/>
            <person name="Fujiyama A."/>
            <person name="Hattori M."/>
            <person name="Yada T."/>
            <person name="Toyoda A."/>
            <person name="Itoh T."/>
            <person name="Kawagoe C."/>
            <person name="Watanabe H."/>
            <person name="Totoki Y."/>
            <person name="Taylor T."/>
            <person name="Weissenbach J."/>
            <person name="Heilig R."/>
            <person name="Saurin W."/>
            <person name="Artiguenave F."/>
            <person name="Brottier P."/>
            <person name="Bruls T."/>
            <person name="Pelletier E."/>
            <person name="Robert C."/>
            <person name="Wincker P."/>
            <person name="Smith D.R."/>
            <person name="Doucette-Stamm L."/>
            <person name="Rubenfield M."/>
            <person name="Weinstock K."/>
            <person name="Lee H.M."/>
            <person name="Dubois J."/>
            <person name="Rosenthal A."/>
            <person name="Platzer M."/>
            <person name="Nyakatura G."/>
            <person name="Taudien S."/>
            <person name="Rump A."/>
            <person name="Yang H."/>
            <person name="Yu J."/>
            <person name="Wang J."/>
            <person name="Huang G."/>
            <person name="Gu J."/>
            <person name="Hood L."/>
            <person name="Rowen L."/>
            <person name="Madan A."/>
            <person name="Qin S."/>
            <person name="Davis R.W."/>
            <person name="Federspiel N.A."/>
            <person name="Abola A.P."/>
            <person name="Proctor M.J."/>
            <person name="Myers R.M."/>
            <person name="Schmutz J."/>
            <person name="Dickson M."/>
            <person name="Grimwood J."/>
            <person name="Cox D.R."/>
            <person name="Olson M.V."/>
            <person name="Kaul R."/>
            <person name="Raymond C."/>
            <person name="Shimizu N."/>
            <person name="Kawasaki K."/>
            <person name="Minoshima S."/>
            <person name="Evans G.A."/>
            <person name="Athanasiou M."/>
            <person name="Schultz R."/>
            <person name="Roe B.A."/>
            <person name="Chen F."/>
            <person name="Pan H."/>
            <person name="Ramser J."/>
            <person name="Lehrach H."/>
            <person name="Reinhardt R."/>
            <person name="McCombie W.R."/>
            <person name="de la Bastide M."/>
            <person name="Dedhia N."/>
            <person name="Blocker H."/>
            <person name="Hornischer K."/>
            <person name="Nordsiek G."/>
            <person name="Agarwala R."/>
            <person name="Aravind L."/>
            <person name="Bailey J.A."/>
            <person name="Bateman A."/>
            <person name="Batzoglou S."/>
            <person name="Birney E."/>
            <person name="Bork P."/>
            <person name="Brown D.G."/>
            <person name="Burge C.B."/>
            <person name="Cerutti L."/>
            <person name="Chen H.C."/>
            <person name="Church D."/>
            <person name="Clamp M."/>
            <person name="Copley R.R."/>
            <person name="Doerks T."/>
            <person name="Eddy S.R."/>
            <person name="Eichler E.E."/>
            <person name="Furey T.S."/>
            <person name="Galagan J."/>
            <person name="Gilbert J.G."/>
            <person name="Harmon C."/>
            <person name="Hayashizaki Y."/>
            <person name="Haussler D."/>
            <person name="Hermjakob H."/>
            <person name="Hokamp K."/>
            <person name="Jang W."/>
            <person name="Johnson L.S."/>
            <person name="Jones T.A."/>
            <person name="Kasif S."/>
            <person name="Kaspryzk A."/>
            <person name="Kennedy S."/>
            <person name="Kent W.J."/>
            <person name="Kitts P."/>
            <person name="Koonin E.V."/>
            <person name="Korf I."/>
            <person name="Kulp D."/>
            <person name="Lancet D."/>
            <person name="Lowe T.M."/>
            <person name="McLysaght A."/>
            <person name="Mikkelsen T."/>
            <person name="Moran J.V."/>
            <person name="Mulder N."/>
            <person name="Pollara V.J."/>
            <person name="Ponting C.P."/>
            <person name="Schuler G."/>
            <person name="Schultz J."/>
            <person name="Slater G."/>
            <person name="Smit A.F."/>
            <person name="Stupka E."/>
            <person name="Szustakowski J."/>
            <person name="Thierry-Mieg D."/>
            <person name="Thierry-Mieg J."/>
            <person name="Wagner L."/>
            <person name="Wallis J."/>
            <person name="Wheeler R."/>
            <person name="Williams A."/>
            <person name="Wolf Y.I."/>
            <person name="Wolfe K.H."/>
            <person name="Yang S.P."/>
            <person name="Yeh R.F."/>
            <person name="Collins F."/>
            <person name="Guyer M.S."/>
            <person name="Peterson J."/>
            <person name="Felsenfeld A."/>
            <person name="Wetterstrand K.A."/>
            <person name="Patrinos A."/>
            <person name="Morgan M.J."/>
            <person name="de Jong P."/>
            <person name="Catanese J.J."/>
            <person name="Osoegawa K."/>
            <person name="Shizuya H."/>
            <person name="Choi S."/>
            <person name="Chen Y.J."/>
        </authorList>
    </citation>
    <scope>NUCLEOTIDE SEQUENCE [LARGE SCALE GENOMIC DNA]</scope>
</reference>
<dbReference type="OrthoDB" id="9972728at2759"/>
<proteinExistence type="predicted"/>